<keyword evidence="3" id="KW-0732">Signal</keyword>
<dbReference type="STRING" id="198092.SAMN02745194_03869"/>
<evidence type="ECO:0000256" key="1">
    <source>
        <dbReference type="SAM" id="MobiDB-lite"/>
    </source>
</evidence>
<dbReference type="Proteomes" id="UP000184387">
    <property type="component" value="Unassembled WGS sequence"/>
</dbReference>
<dbReference type="InterPro" id="IPR007379">
    <property type="entry name" value="Tim44-like_dom"/>
</dbReference>
<dbReference type="InterPro" id="IPR032710">
    <property type="entry name" value="NTF2-like_dom_sf"/>
</dbReference>
<dbReference type="Gene3D" id="3.10.450.240">
    <property type="match status" value="1"/>
</dbReference>
<dbReference type="SUPFAM" id="SSF54427">
    <property type="entry name" value="NTF2-like"/>
    <property type="match status" value="1"/>
</dbReference>
<feature type="compositionally biased region" description="Gly residues" evidence="1">
    <location>
        <begin position="27"/>
        <end position="37"/>
    </location>
</feature>
<dbReference type="OrthoDB" id="9780873at2"/>
<name>A0A1M6NR05_9PROT</name>
<evidence type="ECO:0000313" key="5">
    <source>
        <dbReference type="EMBL" id="SHJ98149.1"/>
    </source>
</evidence>
<dbReference type="EMBL" id="FQZF01000027">
    <property type="protein sequence ID" value="SHJ98149.1"/>
    <property type="molecule type" value="Genomic_DNA"/>
</dbReference>
<protein>
    <submittedName>
        <fullName evidence="5">Predicted lipid-binding transport protein, Tim44 family</fullName>
    </submittedName>
</protein>
<accession>A0A1M6NR05</accession>
<feature type="transmembrane region" description="Helical" evidence="2">
    <location>
        <begin position="91"/>
        <end position="114"/>
    </location>
</feature>
<sequence length="333" mass="34671">MRRSARLLAAFATLALALGPAIAEARPGGGFSSGSRGGRTYSAPPSTRTAPGSSTPFQRSETPRQAPGSAQPGYAQPRPSPSYTTPNRGGMFGGGFMSGLMGGLLGAGIAGMIFGHGAFGGMSGGAGFLGFLLQLALIAGIVWLVLRVLRNRRASPMGDPAMAGAGAGRNAYAREMDGGTGRGSVGGPMGGMGGGPAARPVQIGQADFAAFEQALVRINQAWSARDMAALGRLTTPEMARYFEGDLRDLTARGWHNETRDVRLEAGDLSEAWAEEGMEYATVAMRFSLVDVTRDGTGRVVEGDPTARQTATEVWTFVRRPGQDWLLSAIQQTG</sequence>
<feature type="compositionally biased region" description="Polar residues" evidence="1">
    <location>
        <begin position="43"/>
        <end position="60"/>
    </location>
</feature>
<dbReference type="PANTHER" id="PTHR41542:SF1">
    <property type="entry name" value="BLL5807 PROTEIN"/>
    <property type="match status" value="1"/>
</dbReference>
<feature type="transmembrane region" description="Helical" evidence="2">
    <location>
        <begin position="126"/>
        <end position="146"/>
    </location>
</feature>
<dbReference type="AlphaFoldDB" id="A0A1M6NR05"/>
<dbReference type="PANTHER" id="PTHR41542">
    <property type="entry name" value="BLL5807 PROTEIN"/>
    <property type="match status" value="1"/>
</dbReference>
<evidence type="ECO:0000313" key="6">
    <source>
        <dbReference type="Proteomes" id="UP000184387"/>
    </source>
</evidence>
<keyword evidence="2" id="KW-0472">Membrane</keyword>
<keyword evidence="2" id="KW-0812">Transmembrane</keyword>
<reference evidence="5 6" key="1">
    <citation type="submission" date="2016-11" db="EMBL/GenBank/DDBJ databases">
        <authorList>
            <person name="Jaros S."/>
            <person name="Januszkiewicz K."/>
            <person name="Wedrychowicz H."/>
        </authorList>
    </citation>
    <scope>NUCLEOTIDE SEQUENCE [LARGE SCALE GENOMIC DNA]</scope>
    <source>
        <strain evidence="5 6">DSM 14916</strain>
    </source>
</reference>
<keyword evidence="2" id="KW-1133">Transmembrane helix</keyword>
<evidence type="ECO:0000256" key="2">
    <source>
        <dbReference type="SAM" id="Phobius"/>
    </source>
</evidence>
<organism evidence="5 6">
    <name type="scientific">Muricoccus roseus</name>
    <dbReference type="NCBI Taxonomy" id="198092"/>
    <lineage>
        <taxon>Bacteria</taxon>
        <taxon>Pseudomonadati</taxon>
        <taxon>Pseudomonadota</taxon>
        <taxon>Alphaproteobacteria</taxon>
        <taxon>Acetobacterales</taxon>
        <taxon>Roseomonadaceae</taxon>
        <taxon>Muricoccus</taxon>
    </lineage>
</organism>
<evidence type="ECO:0000259" key="4">
    <source>
        <dbReference type="SMART" id="SM00978"/>
    </source>
</evidence>
<feature type="region of interest" description="Disordered" evidence="1">
    <location>
        <begin position="25"/>
        <end position="88"/>
    </location>
</feature>
<feature type="signal peptide" evidence="3">
    <location>
        <begin position="1"/>
        <end position="25"/>
    </location>
</feature>
<feature type="domain" description="Tim44-like" evidence="4">
    <location>
        <begin position="189"/>
        <end position="331"/>
    </location>
</feature>
<feature type="chain" id="PRO_5012929201" evidence="3">
    <location>
        <begin position="26"/>
        <end position="333"/>
    </location>
</feature>
<dbReference type="Pfam" id="PF04280">
    <property type="entry name" value="Tim44"/>
    <property type="match status" value="1"/>
</dbReference>
<gene>
    <name evidence="5" type="ORF">SAMN02745194_03869</name>
</gene>
<dbReference type="RefSeq" id="WP_086062359.1">
    <property type="nucleotide sequence ID" value="NZ_FQZF01000027.1"/>
</dbReference>
<keyword evidence="6" id="KW-1185">Reference proteome</keyword>
<proteinExistence type="predicted"/>
<dbReference type="SMART" id="SM00978">
    <property type="entry name" value="Tim44"/>
    <property type="match status" value="1"/>
</dbReference>
<evidence type="ECO:0000256" key="3">
    <source>
        <dbReference type="SAM" id="SignalP"/>
    </source>
</evidence>